<comment type="caution">
    <text evidence="7">The sequence shown here is derived from an EMBL/GenBank/DDBJ whole genome shotgun (WGS) entry which is preliminary data.</text>
</comment>
<feature type="domain" description="PWWP" evidence="5">
    <location>
        <begin position="140"/>
        <end position="206"/>
    </location>
</feature>
<keyword evidence="1" id="KW-0479">Metal-binding</keyword>
<dbReference type="GO" id="GO:0005634">
    <property type="term" value="C:nucleus"/>
    <property type="evidence" value="ECO:0007669"/>
    <property type="project" value="TreeGrafter"/>
</dbReference>
<sequence length="327" mass="37684">MEGNLPVETAFEPEEEAHQPFSHSMSHSKNTKQSINFSINEKTDSQSSSNYKDILSQPAEDLSHRQRLLWLQKRRKNGLWVQCDDCNKWRYLDNVLDKHELPKKWYCKMNPEQPLASCSAAEVPLRMHDEEDLIHSEYAAGSLVLARVAGWPWWPAMVDDCPDTEQYYWLDGFSDIPTHYNVVFFDAFEVTRAWMTPTQLKPYSENKKILKSVLRRKNFNKRLEVAITQADDAKNLSLSARLMKYSFIARYKGNIDSPKKITKKDMKNGGKETSLLVEVDTNSELAKNAIIDTSTMNPDDTNQTNIVENSQKTLQRTASTASDDFDF</sequence>
<dbReference type="PROSITE" id="PS50812">
    <property type="entry name" value="PWWP"/>
    <property type="match status" value="1"/>
</dbReference>
<evidence type="ECO:0000256" key="1">
    <source>
        <dbReference type="ARBA" id="ARBA00022723"/>
    </source>
</evidence>
<proteinExistence type="predicted"/>
<name>A0AAU9TL45_EUPED</name>
<dbReference type="AlphaFoldDB" id="A0AAU9TL45"/>
<feature type="compositionally biased region" description="Polar residues" evidence="4">
    <location>
        <begin position="21"/>
        <end position="30"/>
    </location>
</feature>
<feature type="domain" description="CW-type" evidence="6">
    <location>
        <begin position="74"/>
        <end position="126"/>
    </location>
</feature>
<evidence type="ECO:0000256" key="4">
    <source>
        <dbReference type="SAM" id="MobiDB-lite"/>
    </source>
</evidence>
<dbReference type="PANTHER" id="PTHR15999:SF2">
    <property type="entry name" value="ZINC FINGER CW-TYPE PWWP DOMAIN PROTEIN 1"/>
    <property type="match status" value="1"/>
</dbReference>
<dbReference type="Gene3D" id="2.30.30.140">
    <property type="match status" value="1"/>
</dbReference>
<feature type="region of interest" description="Disordered" evidence="4">
    <location>
        <begin position="1"/>
        <end position="30"/>
    </location>
</feature>
<evidence type="ECO:0000256" key="2">
    <source>
        <dbReference type="ARBA" id="ARBA00022771"/>
    </source>
</evidence>
<dbReference type="InterPro" id="IPR011124">
    <property type="entry name" value="Znf_CW"/>
</dbReference>
<dbReference type="EMBL" id="CAKOGL010000005">
    <property type="protein sequence ID" value="CAH2086250.1"/>
    <property type="molecule type" value="Genomic_DNA"/>
</dbReference>
<evidence type="ECO:0000256" key="3">
    <source>
        <dbReference type="ARBA" id="ARBA00022833"/>
    </source>
</evidence>
<keyword evidence="2" id="KW-0863">Zinc-finger</keyword>
<evidence type="ECO:0000259" key="5">
    <source>
        <dbReference type="PROSITE" id="PS50812"/>
    </source>
</evidence>
<dbReference type="GO" id="GO:0008270">
    <property type="term" value="F:zinc ion binding"/>
    <property type="evidence" value="ECO:0007669"/>
    <property type="project" value="UniProtKB-KW"/>
</dbReference>
<accession>A0AAU9TL45</accession>
<dbReference type="Pfam" id="PF07496">
    <property type="entry name" value="zf-CW"/>
    <property type="match status" value="1"/>
</dbReference>
<dbReference type="PANTHER" id="PTHR15999">
    <property type="entry name" value="ZINC FINGER CW-TYPE PWWP DOMAIN PROTEIN 1"/>
    <property type="match status" value="1"/>
</dbReference>
<evidence type="ECO:0000313" key="7">
    <source>
        <dbReference type="EMBL" id="CAH2086250.1"/>
    </source>
</evidence>
<dbReference type="SUPFAM" id="SSF63748">
    <property type="entry name" value="Tudor/PWWP/MBT"/>
    <property type="match status" value="1"/>
</dbReference>
<dbReference type="SMART" id="SM00293">
    <property type="entry name" value="PWWP"/>
    <property type="match status" value="1"/>
</dbReference>
<dbReference type="CDD" id="cd20145">
    <property type="entry name" value="PWWP_ZCWPW1"/>
    <property type="match status" value="1"/>
</dbReference>
<dbReference type="Pfam" id="PF00855">
    <property type="entry name" value="PWWP"/>
    <property type="match status" value="1"/>
</dbReference>
<dbReference type="InterPro" id="IPR042778">
    <property type="entry name" value="ZCWPW1/ZCWPW2"/>
</dbReference>
<dbReference type="Proteomes" id="UP001153954">
    <property type="component" value="Unassembled WGS sequence"/>
</dbReference>
<keyword evidence="8" id="KW-1185">Reference proteome</keyword>
<organism evidence="7 8">
    <name type="scientific">Euphydryas editha</name>
    <name type="common">Edith's checkerspot</name>
    <dbReference type="NCBI Taxonomy" id="104508"/>
    <lineage>
        <taxon>Eukaryota</taxon>
        <taxon>Metazoa</taxon>
        <taxon>Ecdysozoa</taxon>
        <taxon>Arthropoda</taxon>
        <taxon>Hexapoda</taxon>
        <taxon>Insecta</taxon>
        <taxon>Pterygota</taxon>
        <taxon>Neoptera</taxon>
        <taxon>Endopterygota</taxon>
        <taxon>Lepidoptera</taxon>
        <taxon>Glossata</taxon>
        <taxon>Ditrysia</taxon>
        <taxon>Papilionoidea</taxon>
        <taxon>Nymphalidae</taxon>
        <taxon>Nymphalinae</taxon>
        <taxon>Euphydryas</taxon>
    </lineage>
</organism>
<evidence type="ECO:0000259" key="6">
    <source>
        <dbReference type="PROSITE" id="PS51050"/>
    </source>
</evidence>
<gene>
    <name evidence="7" type="ORF">EEDITHA_LOCUS2651</name>
</gene>
<dbReference type="InterPro" id="IPR000313">
    <property type="entry name" value="PWWP_dom"/>
</dbReference>
<protein>
    <recommendedName>
        <fullName evidence="9">Zinc finger CW-type PWWP domain protein 1</fullName>
    </recommendedName>
</protein>
<evidence type="ECO:0008006" key="9">
    <source>
        <dbReference type="Google" id="ProtNLM"/>
    </source>
</evidence>
<dbReference type="Gene3D" id="3.30.40.100">
    <property type="match status" value="1"/>
</dbReference>
<evidence type="ECO:0000313" key="8">
    <source>
        <dbReference type="Proteomes" id="UP001153954"/>
    </source>
</evidence>
<reference evidence="7" key="1">
    <citation type="submission" date="2022-03" db="EMBL/GenBank/DDBJ databases">
        <authorList>
            <person name="Tunstrom K."/>
        </authorList>
    </citation>
    <scope>NUCLEOTIDE SEQUENCE</scope>
</reference>
<keyword evidence="3" id="KW-0862">Zinc</keyword>
<dbReference type="PROSITE" id="PS51050">
    <property type="entry name" value="ZF_CW"/>
    <property type="match status" value="1"/>
</dbReference>
<feature type="region of interest" description="Disordered" evidence="4">
    <location>
        <begin position="293"/>
        <end position="327"/>
    </location>
</feature>